<accession>A0A2P5VV59</accession>
<protein>
    <submittedName>
        <fullName evidence="2">Uncharacterized protein</fullName>
    </submittedName>
</protein>
<organism evidence="2 3">
    <name type="scientific">Gossypium barbadense</name>
    <name type="common">Sea Island cotton</name>
    <name type="synonym">Hibiscus barbadensis</name>
    <dbReference type="NCBI Taxonomy" id="3634"/>
    <lineage>
        <taxon>Eukaryota</taxon>
        <taxon>Viridiplantae</taxon>
        <taxon>Streptophyta</taxon>
        <taxon>Embryophyta</taxon>
        <taxon>Tracheophyta</taxon>
        <taxon>Spermatophyta</taxon>
        <taxon>Magnoliopsida</taxon>
        <taxon>eudicotyledons</taxon>
        <taxon>Gunneridae</taxon>
        <taxon>Pentapetalae</taxon>
        <taxon>rosids</taxon>
        <taxon>malvids</taxon>
        <taxon>Malvales</taxon>
        <taxon>Malvaceae</taxon>
        <taxon>Malvoideae</taxon>
        <taxon>Gossypium</taxon>
    </lineage>
</organism>
<dbReference type="AlphaFoldDB" id="A0A2P5VV59"/>
<reference evidence="2 3" key="1">
    <citation type="submission" date="2015-01" db="EMBL/GenBank/DDBJ databases">
        <title>Genome of allotetraploid Gossypium barbadense reveals genomic plasticity and fiber elongation in cotton evolution.</title>
        <authorList>
            <person name="Chen X."/>
            <person name="Liu X."/>
            <person name="Zhao B."/>
            <person name="Zheng H."/>
            <person name="Hu Y."/>
            <person name="Lu G."/>
            <person name="Yang C."/>
            <person name="Chen J."/>
            <person name="Shan C."/>
            <person name="Zhang L."/>
            <person name="Zhou Y."/>
            <person name="Wang L."/>
            <person name="Guo W."/>
            <person name="Bai Y."/>
            <person name="Ruan J."/>
            <person name="Shangguan X."/>
            <person name="Mao Y."/>
            <person name="Jiang J."/>
            <person name="Zhu Y."/>
            <person name="Lei J."/>
            <person name="Kang H."/>
            <person name="Chen S."/>
            <person name="He X."/>
            <person name="Wang R."/>
            <person name="Wang Y."/>
            <person name="Chen J."/>
            <person name="Wang L."/>
            <person name="Yu S."/>
            <person name="Wang B."/>
            <person name="Wei J."/>
            <person name="Song S."/>
            <person name="Lu X."/>
            <person name="Gao Z."/>
            <person name="Gu W."/>
            <person name="Deng X."/>
            <person name="Ma D."/>
            <person name="Wang S."/>
            <person name="Liang W."/>
            <person name="Fang L."/>
            <person name="Cai C."/>
            <person name="Zhu X."/>
            <person name="Zhou B."/>
            <person name="Zhang Y."/>
            <person name="Chen Z."/>
            <person name="Xu S."/>
            <person name="Zhu R."/>
            <person name="Wang S."/>
            <person name="Zhang T."/>
            <person name="Zhao G."/>
        </authorList>
    </citation>
    <scope>NUCLEOTIDE SEQUENCE [LARGE SCALE GENOMIC DNA]</scope>
    <source>
        <strain evidence="3">cv. Xinhai21</strain>
        <tissue evidence="2">Leaf</tissue>
    </source>
</reference>
<dbReference type="Proteomes" id="UP000239757">
    <property type="component" value="Unassembled WGS sequence"/>
</dbReference>
<sequence length="197" mass="22538">MASRDQDEEISLKEAHKPFSSNSRGPIHEDQRLQVEEQDAWRTHKSKTHDKPKLCQNELNTFPNQLKVRDRVLLDATDPHIVTTNLNEDFPFMVLSTFPFGTVEGKDFSNMGYDTLPRPCDMAVSELAKTTRAFGTPVSRTRRLTCPCQATVAEPVKLTRAWAYIHRHGRSGRSQARLYDTAVRTYTAKEHGRRLNV</sequence>
<name>A0A2P5VV59_GOSBA</name>
<evidence type="ECO:0000256" key="1">
    <source>
        <dbReference type="SAM" id="MobiDB-lite"/>
    </source>
</evidence>
<feature type="region of interest" description="Disordered" evidence="1">
    <location>
        <begin position="1"/>
        <end position="55"/>
    </location>
</feature>
<proteinExistence type="predicted"/>
<gene>
    <name evidence="2" type="ORF">GOBAR_AA37986</name>
</gene>
<dbReference type="EMBL" id="KZ670729">
    <property type="protein sequence ID" value="PPR82728.1"/>
    <property type="molecule type" value="Genomic_DNA"/>
</dbReference>
<evidence type="ECO:0000313" key="2">
    <source>
        <dbReference type="EMBL" id="PPR82728.1"/>
    </source>
</evidence>
<evidence type="ECO:0000313" key="3">
    <source>
        <dbReference type="Proteomes" id="UP000239757"/>
    </source>
</evidence>
<feature type="compositionally biased region" description="Basic and acidic residues" evidence="1">
    <location>
        <begin position="26"/>
        <end position="42"/>
    </location>
</feature>